<dbReference type="SMART" id="SM00775">
    <property type="entry name" value="LNS2"/>
    <property type="match status" value="1"/>
</dbReference>
<feature type="region of interest" description="Disordered" evidence="5">
    <location>
        <begin position="123"/>
        <end position="164"/>
    </location>
</feature>
<feature type="region of interest" description="Disordered" evidence="5">
    <location>
        <begin position="309"/>
        <end position="330"/>
    </location>
</feature>
<feature type="region of interest" description="Disordered" evidence="5">
    <location>
        <begin position="1071"/>
        <end position="1094"/>
    </location>
</feature>
<dbReference type="PANTHER" id="PTHR12181">
    <property type="entry name" value="LIPIN"/>
    <property type="match status" value="1"/>
</dbReference>
<dbReference type="GO" id="GO:0019432">
    <property type="term" value="P:triglyceride biosynthetic process"/>
    <property type="evidence" value="ECO:0007669"/>
    <property type="project" value="TreeGrafter"/>
</dbReference>
<accession>A0A9W8G4X3</accession>
<dbReference type="InterPro" id="IPR013209">
    <property type="entry name" value="LNS2"/>
</dbReference>
<dbReference type="EMBL" id="JANBTW010000063">
    <property type="protein sequence ID" value="KAJ2673830.1"/>
    <property type="molecule type" value="Genomic_DNA"/>
</dbReference>
<evidence type="ECO:0000256" key="5">
    <source>
        <dbReference type="SAM" id="MobiDB-lite"/>
    </source>
</evidence>
<evidence type="ECO:0000313" key="7">
    <source>
        <dbReference type="EMBL" id="KAJ2673830.1"/>
    </source>
</evidence>
<feature type="region of interest" description="Disordered" evidence="5">
    <location>
        <begin position="936"/>
        <end position="999"/>
    </location>
</feature>
<dbReference type="Pfam" id="PF08235">
    <property type="entry name" value="LNS2"/>
    <property type="match status" value="1"/>
</dbReference>
<dbReference type="InterPro" id="IPR036412">
    <property type="entry name" value="HAD-like_sf"/>
</dbReference>
<dbReference type="InterPro" id="IPR026058">
    <property type="entry name" value="LIPIN"/>
</dbReference>
<dbReference type="PANTHER" id="PTHR12181:SF12">
    <property type="entry name" value="PHOSPHATIDATE PHOSPHATASE"/>
    <property type="match status" value="1"/>
</dbReference>
<feature type="region of interest" description="Disordered" evidence="5">
    <location>
        <begin position="1119"/>
        <end position="1148"/>
    </location>
</feature>
<dbReference type="Gene3D" id="3.40.50.1000">
    <property type="entry name" value="HAD superfamily/HAD-like"/>
    <property type="match status" value="1"/>
</dbReference>
<dbReference type="GO" id="GO:0005634">
    <property type="term" value="C:nucleus"/>
    <property type="evidence" value="ECO:0007669"/>
    <property type="project" value="TreeGrafter"/>
</dbReference>
<gene>
    <name evidence="7" type="primary">ned1</name>
    <name evidence="7" type="ORF">GGI25_004577</name>
</gene>
<reference evidence="7" key="1">
    <citation type="submission" date="2022-07" db="EMBL/GenBank/DDBJ databases">
        <title>Phylogenomic reconstructions and comparative analyses of Kickxellomycotina fungi.</title>
        <authorList>
            <person name="Reynolds N.K."/>
            <person name="Stajich J.E."/>
            <person name="Barry K."/>
            <person name="Grigoriev I.V."/>
            <person name="Crous P."/>
            <person name="Smith M.E."/>
        </authorList>
    </citation>
    <scope>NUCLEOTIDE SEQUENCE</scope>
    <source>
        <strain evidence="7">NRRL 3115</strain>
    </source>
</reference>
<feature type="compositionally biased region" description="Acidic residues" evidence="5">
    <location>
        <begin position="1129"/>
        <end position="1148"/>
    </location>
</feature>
<dbReference type="Pfam" id="PF16876">
    <property type="entry name" value="Lipin_mid"/>
    <property type="match status" value="1"/>
</dbReference>
<dbReference type="InterPro" id="IPR023214">
    <property type="entry name" value="HAD_sf"/>
</dbReference>
<evidence type="ECO:0000256" key="3">
    <source>
        <dbReference type="ARBA" id="ARBA00012638"/>
    </source>
</evidence>
<feature type="compositionally biased region" description="Basic and acidic residues" evidence="5">
    <location>
        <begin position="968"/>
        <end position="983"/>
    </location>
</feature>
<evidence type="ECO:0000259" key="6">
    <source>
        <dbReference type="SMART" id="SM00775"/>
    </source>
</evidence>
<dbReference type="Proteomes" id="UP001151518">
    <property type="component" value="Unassembled WGS sequence"/>
</dbReference>
<comment type="similarity">
    <text evidence="2">Belongs to the lipin family.</text>
</comment>
<protein>
    <recommendedName>
        <fullName evidence="3">phosphatidate phosphatase</fullName>
        <ecNumber evidence="3">3.1.3.4</ecNumber>
    </recommendedName>
</protein>
<evidence type="ECO:0000256" key="1">
    <source>
        <dbReference type="ARBA" id="ARBA00001946"/>
    </source>
</evidence>
<keyword evidence="4 7" id="KW-0378">Hydrolase</keyword>
<feature type="domain" description="LNS2/PITP" evidence="6">
    <location>
        <begin position="653"/>
        <end position="808"/>
    </location>
</feature>
<comment type="caution">
    <text evidence="7">The sequence shown here is derived from an EMBL/GenBank/DDBJ whole genome shotgun (WGS) entry which is preliminary data.</text>
</comment>
<proteinExistence type="inferred from homology"/>
<evidence type="ECO:0000256" key="2">
    <source>
        <dbReference type="ARBA" id="ARBA00005476"/>
    </source>
</evidence>
<dbReference type="OrthoDB" id="4567at2759"/>
<dbReference type="EC" id="3.1.3.4" evidence="3"/>
<name>A0A9W8G4X3_9FUNG</name>
<dbReference type="GO" id="GO:0008195">
    <property type="term" value="F:phosphatidate phosphatase activity"/>
    <property type="evidence" value="ECO:0007669"/>
    <property type="project" value="UniProtKB-EC"/>
</dbReference>
<evidence type="ECO:0000256" key="4">
    <source>
        <dbReference type="ARBA" id="ARBA00022801"/>
    </source>
</evidence>
<dbReference type="Pfam" id="PF04571">
    <property type="entry name" value="Lipin_N"/>
    <property type="match status" value="1"/>
</dbReference>
<dbReference type="InterPro" id="IPR031703">
    <property type="entry name" value="Lipin_mid"/>
</dbReference>
<dbReference type="InterPro" id="IPR007651">
    <property type="entry name" value="Lipin_N"/>
</dbReference>
<comment type="cofactor">
    <cofactor evidence="1">
        <name>Mg(2+)</name>
        <dbReference type="ChEBI" id="CHEBI:18420"/>
    </cofactor>
</comment>
<evidence type="ECO:0000313" key="8">
    <source>
        <dbReference type="Proteomes" id="UP001151518"/>
    </source>
</evidence>
<feature type="compositionally biased region" description="Basic and acidic residues" evidence="5">
    <location>
        <begin position="123"/>
        <end position="132"/>
    </location>
</feature>
<feature type="compositionally biased region" description="Polar residues" evidence="5">
    <location>
        <begin position="958"/>
        <end position="967"/>
    </location>
</feature>
<sequence length="1165" mass="127061">MQYVGKVFSTVSQLYKELNPATLTGAIDVVVVESKDGELSCSPFHVRFGKLQLLRPSDKAVQIIVNDKPADFYMKVGDSGEGFFVLETDKDVPSQFATSPVASPSLSFKKDNVEDPDFLDLRGNVRREDHSNDGYVSAPSAHETDVEDDDNSDNGGGESDKRSFAFVDDMAIGTRHGERIFHQLNDGAGAVSGDRTELRPRSSTLFIPQTPVSDSFGNTTLSRGNSVLPRTLSFNRRHQRPMSVVSDSEYILGSQTTDKAAVSSDIAAGDGPDRADSFNTGSDDGLHTDWDWGVKIAPSKKPVSIIEAESKGQKASTAPPAPETPKADHHYPQQFDASLLIENAAASKTSTVLELSLCGVDALQKMAFDKQEQRKLFDSARVQGSTFKSDPMGVITNPNLAFRVNDDVYVQGDTLLLSLVSQLAFGQSLDRCVFSQSHTDGSTDNIAVTLQPSMASGEEQQNPDHMPRYLSEASGLHDASVSTISVSGNDAASKSDNSLLLTGCEHGQGQSTPKSEGRRWWRWGQRNNPATPPIATPTKALPQISHVNATTPTFTSTSITKNKQPDVASDVVTINVPHALDDDDVVGYMSDDGMLPHPVKHQRRHYAKTLRLTSDQLKSLNLKRGANDVKFLVPSNNAYCEARIFLYKYDTQVVISDIDGTITKSDALGHLFNMVGKDWTHMGVAKLYTDIANNGYEILYLTARAIGQADGTRYFLSNVKQGEYKLPLGPLLLSPDRLFTSFHREVIMRRPHEFKMACLRDIKNLFGDYSPFYAGFGNRITDAMSYRSVNVPVSRICTIDTSGEIKLDLLPGYKSSYVKMNDLVDMMFPALSTKLDPKFNDWEYWKPTIISIDDELAELDAMLVQENDNARKNAKQVIAGGSINEGSEAAHVPALANDVARLPANALAVVTASPNPTGSMPLAALSTPELVAASRERADSWAGTTAAAKRTPPMYPLSSYTPIVNHSQKQEEQVLDRSPDSPDKQVAFPSSSSESGGSKMSILKKATSFSPFNLVRGSSPPPKFEFKHDSDVGNMFPPLSQSQPNTSINNASGIIAPKSFDFGKMVRSDPEIATASQALSPDKQEKEDAEADDPAVAAAAMRLVPQLQFNMNRNDSIVSRQSGSLASSGEEDGVDSDIGYEEEDDELDQDMLAIMHDMEEVQRLQ</sequence>
<dbReference type="GO" id="GO:0009062">
    <property type="term" value="P:fatty acid catabolic process"/>
    <property type="evidence" value="ECO:0007669"/>
    <property type="project" value="TreeGrafter"/>
</dbReference>
<dbReference type="SUPFAM" id="SSF56784">
    <property type="entry name" value="HAD-like"/>
    <property type="match status" value="1"/>
</dbReference>
<organism evidence="7 8">
    <name type="scientific">Coemansia spiralis</name>
    <dbReference type="NCBI Taxonomy" id="417178"/>
    <lineage>
        <taxon>Eukaryota</taxon>
        <taxon>Fungi</taxon>
        <taxon>Fungi incertae sedis</taxon>
        <taxon>Zoopagomycota</taxon>
        <taxon>Kickxellomycotina</taxon>
        <taxon>Kickxellomycetes</taxon>
        <taxon>Kickxellales</taxon>
        <taxon>Kickxellaceae</taxon>
        <taxon>Coemansia</taxon>
    </lineage>
</organism>
<dbReference type="InterPro" id="IPR031315">
    <property type="entry name" value="LNS2/PITP"/>
</dbReference>
<dbReference type="AlphaFoldDB" id="A0A9W8G4X3"/>